<dbReference type="EMBL" id="AHBZ03000027">
    <property type="protein sequence ID" value="KAF7764821.1"/>
    <property type="molecule type" value="Genomic_DNA"/>
</dbReference>
<reference evidence="1" key="1">
    <citation type="journal article" date="2012" name="J. Bacteriol.">
        <title>Genome sequences of type strains of seven species of the marine bacterium Pseudoalteromonas.</title>
        <authorList>
            <person name="Xie B.B."/>
            <person name="Shu Y.L."/>
            <person name="Qin Q.L."/>
            <person name="Rong J.C."/>
            <person name="Zhang X.Y."/>
            <person name="Chen X.L."/>
            <person name="Shi M."/>
            <person name="He H.L."/>
            <person name="Zhou B.C."/>
            <person name="Zhang Y.Z."/>
        </authorList>
    </citation>
    <scope>NUCLEOTIDE SEQUENCE</scope>
    <source>
        <strain evidence="1">DSM 8771</strain>
    </source>
</reference>
<dbReference type="AntiFam" id="ANF00050">
    <property type="entry name" value="Translation of CRISPR YPEST repeat 1"/>
</dbReference>
<accession>A0AAD4FQ84</accession>
<evidence type="ECO:0000313" key="1">
    <source>
        <dbReference type="EMBL" id="KAF7764821.1"/>
    </source>
</evidence>
<gene>
    <name evidence="1" type="ORF">PCIT_b0899</name>
</gene>
<sequence length="63" mass="7173">MRRYTRLKVHCRTGSLETIKQGDNEITEVHCRTGSLESSDYDWVGEAEVHCRTGSLESISKLC</sequence>
<evidence type="ECO:0000313" key="2">
    <source>
        <dbReference type="Proteomes" id="UP000016487"/>
    </source>
</evidence>
<name>A0AAD4FQ84_9GAMM</name>
<dbReference type="Proteomes" id="UP000016487">
    <property type="component" value="Unassembled WGS sequence"/>
</dbReference>
<dbReference type="AlphaFoldDB" id="A0AAD4FQ84"/>
<comment type="caution">
    <text evidence="1">The sequence shown here is derived from an EMBL/GenBank/DDBJ whole genome shotgun (WGS) entry which is preliminary data.</text>
</comment>
<reference evidence="1" key="2">
    <citation type="submission" date="2015-03" db="EMBL/GenBank/DDBJ databases">
        <title>Genome sequence of Pseudoalteromonas citrea.</title>
        <authorList>
            <person name="Xie B.-B."/>
            <person name="Rong J.-C."/>
            <person name="Qin Q.-L."/>
            <person name="Zhang Y.-Z."/>
        </authorList>
    </citation>
    <scope>NUCLEOTIDE SEQUENCE</scope>
    <source>
        <strain evidence="1">DSM 8771</strain>
    </source>
</reference>
<organism evidence="1 2">
    <name type="scientific">Pseudoalteromonas citrea</name>
    <dbReference type="NCBI Taxonomy" id="43655"/>
    <lineage>
        <taxon>Bacteria</taxon>
        <taxon>Pseudomonadati</taxon>
        <taxon>Pseudomonadota</taxon>
        <taxon>Gammaproteobacteria</taxon>
        <taxon>Alteromonadales</taxon>
        <taxon>Pseudoalteromonadaceae</taxon>
        <taxon>Pseudoalteromonas</taxon>
    </lineage>
</organism>
<proteinExistence type="predicted"/>
<protein>
    <submittedName>
        <fullName evidence="1">Uncharacterized protein</fullName>
    </submittedName>
</protein>